<dbReference type="SMART" id="SM00530">
    <property type="entry name" value="HTH_XRE"/>
    <property type="match status" value="1"/>
</dbReference>
<organism evidence="3 4">
    <name type="scientific">Streptococcus cuniculi</name>
    <dbReference type="NCBI Taxonomy" id="1432788"/>
    <lineage>
        <taxon>Bacteria</taxon>
        <taxon>Bacillati</taxon>
        <taxon>Bacillota</taxon>
        <taxon>Bacilli</taxon>
        <taxon>Lactobacillales</taxon>
        <taxon>Streptococcaceae</taxon>
        <taxon>Streptococcus</taxon>
    </lineage>
</organism>
<gene>
    <name evidence="3" type="ORF">BU202_02900</name>
</gene>
<dbReference type="PANTHER" id="PTHR46558:SF4">
    <property type="entry name" value="DNA-BIDING PHAGE PROTEIN"/>
    <property type="match status" value="1"/>
</dbReference>
<dbReference type="PANTHER" id="PTHR46558">
    <property type="entry name" value="TRACRIPTIONAL REGULATORY PROTEIN-RELATED-RELATED"/>
    <property type="match status" value="1"/>
</dbReference>
<evidence type="ECO:0000313" key="4">
    <source>
        <dbReference type="Proteomes" id="UP000186890"/>
    </source>
</evidence>
<name>A0A1Q8E9X6_9STRE</name>
<dbReference type="PROSITE" id="PS50943">
    <property type="entry name" value="HTH_CROC1"/>
    <property type="match status" value="1"/>
</dbReference>
<comment type="caution">
    <text evidence="3">The sequence shown here is derived from an EMBL/GenBank/DDBJ whole genome shotgun (WGS) entry which is preliminary data.</text>
</comment>
<accession>A0A1Q8E9X6</accession>
<dbReference type="Proteomes" id="UP000186890">
    <property type="component" value="Unassembled WGS sequence"/>
</dbReference>
<dbReference type="Gene3D" id="1.10.260.40">
    <property type="entry name" value="lambda repressor-like DNA-binding domains"/>
    <property type="match status" value="1"/>
</dbReference>
<evidence type="ECO:0000313" key="3">
    <source>
        <dbReference type="EMBL" id="OLF48582.1"/>
    </source>
</evidence>
<dbReference type="EMBL" id="MSJM01000002">
    <property type="protein sequence ID" value="OLF48582.1"/>
    <property type="molecule type" value="Genomic_DNA"/>
</dbReference>
<dbReference type="InterPro" id="IPR001387">
    <property type="entry name" value="Cro/C1-type_HTH"/>
</dbReference>
<dbReference type="InterPro" id="IPR010982">
    <property type="entry name" value="Lambda_DNA-bd_dom_sf"/>
</dbReference>
<dbReference type="OrthoDB" id="9805856at2"/>
<dbReference type="RefSeq" id="WP_075104303.1">
    <property type="nucleotide sequence ID" value="NZ_MSJM01000002.1"/>
</dbReference>
<keyword evidence="1" id="KW-0238">DNA-binding</keyword>
<dbReference type="GO" id="GO:0003677">
    <property type="term" value="F:DNA binding"/>
    <property type="evidence" value="ECO:0007669"/>
    <property type="project" value="UniProtKB-KW"/>
</dbReference>
<reference evidence="4" key="1">
    <citation type="submission" date="2016-12" db="EMBL/GenBank/DDBJ databases">
        <authorList>
            <person name="Gulvik C.A."/>
        </authorList>
    </citation>
    <scope>NUCLEOTIDE SEQUENCE [LARGE SCALE GENOMIC DNA]</scope>
    <source>
        <strain evidence="4">NED12-00049-6B</strain>
    </source>
</reference>
<sequence>MLLNEKIRLIRTIHQLSQEQFAETFVVSRQSVSKWENGSAIPDLQILIKIADFADISLDQLVREEIDFPIQQETEQEIPEAKPQLAPSLSIQDYLGKVCDVSLNTIWYQVLRNVKIVGIYQNMVCFEKHQRYGYFNLHRCLDILVKKKEDYTPCNHISLGKCKAYTNTEQFWGGNHYLFSQVSAVHENSLELQTGTFTTTIDFDKLVVLMMK</sequence>
<feature type="domain" description="HTH cro/C1-type" evidence="2">
    <location>
        <begin position="7"/>
        <end position="61"/>
    </location>
</feature>
<dbReference type="Pfam" id="PF01381">
    <property type="entry name" value="HTH_3"/>
    <property type="match status" value="1"/>
</dbReference>
<dbReference type="SUPFAM" id="SSF47413">
    <property type="entry name" value="lambda repressor-like DNA-binding domains"/>
    <property type="match status" value="1"/>
</dbReference>
<dbReference type="AlphaFoldDB" id="A0A1Q8E9X6"/>
<keyword evidence="4" id="KW-1185">Reference proteome</keyword>
<dbReference type="CDD" id="cd00093">
    <property type="entry name" value="HTH_XRE"/>
    <property type="match status" value="1"/>
</dbReference>
<evidence type="ECO:0000256" key="1">
    <source>
        <dbReference type="ARBA" id="ARBA00023125"/>
    </source>
</evidence>
<evidence type="ECO:0000259" key="2">
    <source>
        <dbReference type="PROSITE" id="PS50943"/>
    </source>
</evidence>
<protein>
    <recommendedName>
        <fullName evidence="2">HTH cro/C1-type domain-containing protein</fullName>
    </recommendedName>
</protein>
<proteinExistence type="predicted"/>